<dbReference type="Gene3D" id="1.10.10.10">
    <property type="entry name" value="Winged helix-like DNA-binding domain superfamily/Winged helix DNA-binding domain"/>
    <property type="match status" value="1"/>
</dbReference>
<gene>
    <name evidence="6" type="ordered locus">Curi_c04780</name>
</gene>
<dbReference type="EMBL" id="CP003326">
    <property type="protein sequence ID" value="AFS77553.1"/>
    <property type="molecule type" value="Genomic_DNA"/>
</dbReference>
<evidence type="ECO:0000313" key="7">
    <source>
        <dbReference type="Proteomes" id="UP000006094"/>
    </source>
</evidence>
<dbReference type="FunFam" id="1.10.10.10:FF:000001">
    <property type="entry name" value="LysR family transcriptional regulator"/>
    <property type="match status" value="1"/>
</dbReference>
<dbReference type="InterPro" id="IPR036390">
    <property type="entry name" value="WH_DNA-bd_sf"/>
</dbReference>
<evidence type="ECO:0000256" key="3">
    <source>
        <dbReference type="ARBA" id="ARBA00023125"/>
    </source>
</evidence>
<dbReference type="AlphaFoldDB" id="K0AUJ5"/>
<dbReference type="PRINTS" id="PR00039">
    <property type="entry name" value="HTHLYSR"/>
</dbReference>
<dbReference type="Pfam" id="PF03466">
    <property type="entry name" value="LysR_substrate"/>
    <property type="match status" value="1"/>
</dbReference>
<keyword evidence="4" id="KW-0804">Transcription</keyword>
<feature type="domain" description="HTH lysR-type" evidence="5">
    <location>
        <begin position="9"/>
        <end position="66"/>
    </location>
</feature>
<keyword evidence="2" id="KW-0805">Transcription regulation</keyword>
<dbReference type="HOGENOM" id="CLU_039613_6_1_9"/>
<evidence type="ECO:0000313" key="6">
    <source>
        <dbReference type="EMBL" id="AFS77553.1"/>
    </source>
</evidence>
<reference evidence="6 7" key="1">
    <citation type="journal article" date="2012" name="PLoS ONE">
        <title>The purine-utilizing bacterium Clostridium acidurici 9a: a genome-guided metabolic reconsideration.</title>
        <authorList>
            <person name="Hartwich K."/>
            <person name="Poehlein A."/>
            <person name="Daniel R."/>
        </authorList>
    </citation>
    <scope>NUCLEOTIDE SEQUENCE [LARGE SCALE GENOMIC DNA]</scope>
    <source>
        <strain evidence="7">ATCC 7906 / DSM 604 / BCRC 14475 / CIP 104303 / KCTC 5404 / NCIMB 10678 / 9a</strain>
    </source>
</reference>
<dbReference type="SUPFAM" id="SSF53850">
    <property type="entry name" value="Periplasmic binding protein-like II"/>
    <property type="match status" value="1"/>
</dbReference>
<dbReference type="Pfam" id="PF00126">
    <property type="entry name" value="HTH_1"/>
    <property type="match status" value="1"/>
</dbReference>
<organism evidence="6 7">
    <name type="scientific">Gottschalkia acidurici (strain ATCC 7906 / DSM 604 / BCRC 14475 / CIP 104303 / KCTC 5404 / NCIMB 10678 / 9a)</name>
    <name type="common">Clostridium acidurici</name>
    <dbReference type="NCBI Taxonomy" id="1128398"/>
    <lineage>
        <taxon>Bacteria</taxon>
        <taxon>Bacillati</taxon>
        <taxon>Bacillota</taxon>
        <taxon>Tissierellia</taxon>
        <taxon>Tissierellales</taxon>
        <taxon>Gottschalkiaceae</taxon>
        <taxon>Gottschalkia</taxon>
    </lineage>
</organism>
<dbReference type="InterPro" id="IPR000847">
    <property type="entry name" value="LysR_HTH_N"/>
</dbReference>
<name>K0AUJ5_GOTA9</name>
<evidence type="ECO:0000256" key="2">
    <source>
        <dbReference type="ARBA" id="ARBA00023015"/>
    </source>
</evidence>
<evidence type="ECO:0000259" key="5">
    <source>
        <dbReference type="PROSITE" id="PS50931"/>
    </source>
</evidence>
<proteinExistence type="inferred from homology"/>
<accession>K0AUJ5</accession>
<sequence>MIMSKEIDMKIRHLRIFKMVCEEESITKAAEKLFMTQPAVSNAISELENHLGICLFDRISRRIYLNETGKLFLVKVIKLLDFYDDLEQNVKELEDNATIKVGSSITIANFILPKAIVEFETIHKDTPTKVIVANARKIEEMLYNNEIDLGLIEGVIYNEELIKIPFSSYKLAIICSPKHKLALEEPIDINKLIQERLLLREKGSAIRDVFDSALLLHNLRSNPEWTSINSQALIHVVKQNLGISVLPKILVQEEIASGEIFEIKVNDFELVNINHIVFHKDKFQTKSFKALIEIIKNQVNDR</sequence>
<dbReference type="eggNOG" id="COG0583">
    <property type="taxonomic scope" value="Bacteria"/>
</dbReference>
<dbReference type="InterPro" id="IPR036388">
    <property type="entry name" value="WH-like_DNA-bd_sf"/>
</dbReference>
<dbReference type="PROSITE" id="PS50931">
    <property type="entry name" value="HTH_LYSR"/>
    <property type="match status" value="1"/>
</dbReference>
<dbReference type="Gene3D" id="3.40.190.290">
    <property type="match status" value="1"/>
</dbReference>
<comment type="similarity">
    <text evidence="1">Belongs to the LysR transcriptional regulatory family.</text>
</comment>
<evidence type="ECO:0000256" key="1">
    <source>
        <dbReference type="ARBA" id="ARBA00009437"/>
    </source>
</evidence>
<dbReference type="PANTHER" id="PTHR30126">
    <property type="entry name" value="HTH-TYPE TRANSCRIPTIONAL REGULATOR"/>
    <property type="match status" value="1"/>
</dbReference>
<dbReference type="SUPFAM" id="SSF46785">
    <property type="entry name" value="Winged helix' DNA-binding domain"/>
    <property type="match status" value="1"/>
</dbReference>
<dbReference type="GO" id="GO:0003700">
    <property type="term" value="F:DNA-binding transcription factor activity"/>
    <property type="evidence" value="ECO:0007669"/>
    <property type="project" value="InterPro"/>
</dbReference>
<dbReference type="Proteomes" id="UP000006094">
    <property type="component" value="Chromosome"/>
</dbReference>
<dbReference type="PATRIC" id="fig|1128398.3.peg.501"/>
<keyword evidence="7" id="KW-1185">Reference proteome</keyword>
<dbReference type="PANTHER" id="PTHR30126:SF39">
    <property type="entry name" value="HTH-TYPE TRANSCRIPTIONAL REGULATOR CYSL"/>
    <property type="match status" value="1"/>
</dbReference>
<dbReference type="KEGG" id="cad:Curi_c04780"/>
<dbReference type="GO" id="GO:0000976">
    <property type="term" value="F:transcription cis-regulatory region binding"/>
    <property type="evidence" value="ECO:0007669"/>
    <property type="project" value="TreeGrafter"/>
</dbReference>
<evidence type="ECO:0000256" key="4">
    <source>
        <dbReference type="ARBA" id="ARBA00023163"/>
    </source>
</evidence>
<keyword evidence="3" id="KW-0238">DNA-binding</keyword>
<protein>
    <submittedName>
        <fullName evidence="6">LysR family transcriptional regulator</fullName>
    </submittedName>
</protein>
<dbReference type="InterPro" id="IPR005119">
    <property type="entry name" value="LysR_subst-bd"/>
</dbReference>